<reference evidence="2" key="1">
    <citation type="submission" date="2022-11" db="UniProtKB">
        <authorList>
            <consortium name="WormBaseParasite"/>
        </authorList>
    </citation>
    <scope>IDENTIFICATION</scope>
</reference>
<keyword evidence="1" id="KW-1185">Reference proteome</keyword>
<dbReference type="WBParaSite" id="nRc.2.0.1.t18065-RA">
    <property type="protein sequence ID" value="nRc.2.0.1.t18065-RA"/>
    <property type="gene ID" value="nRc.2.0.1.g18065"/>
</dbReference>
<evidence type="ECO:0000313" key="2">
    <source>
        <dbReference type="WBParaSite" id="nRc.2.0.1.t18065-RA"/>
    </source>
</evidence>
<name>A0A915IXC6_ROMCU</name>
<accession>A0A915IXC6</accession>
<sequence>MKHSAGTKSYSLCNTVFVSSVEKFIKSYTTHWDDNIDIFGRFAIFVVNVMTKNDECYFWHVMIGADKNLSITPSNNQRNRINAFFVP</sequence>
<protein>
    <submittedName>
        <fullName evidence="2">Uncharacterized protein</fullName>
    </submittedName>
</protein>
<evidence type="ECO:0000313" key="1">
    <source>
        <dbReference type="Proteomes" id="UP000887565"/>
    </source>
</evidence>
<dbReference type="Proteomes" id="UP000887565">
    <property type="component" value="Unplaced"/>
</dbReference>
<organism evidence="1 2">
    <name type="scientific">Romanomermis culicivorax</name>
    <name type="common">Nematode worm</name>
    <dbReference type="NCBI Taxonomy" id="13658"/>
    <lineage>
        <taxon>Eukaryota</taxon>
        <taxon>Metazoa</taxon>
        <taxon>Ecdysozoa</taxon>
        <taxon>Nematoda</taxon>
        <taxon>Enoplea</taxon>
        <taxon>Dorylaimia</taxon>
        <taxon>Mermithida</taxon>
        <taxon>Mermithoidea</taxon>
        <taxon>Mermithidae</taxon>
        <taxon>Romanomermis</taxon>
    </lineage>
</organism>
<proteinExistence type="predicted"/>
<dbReference type="AlphaFoldDB" id="A0A915IXC6"/>